<accession>A0A8S1NLE2</accession>
<dbReference type="Proteomes" id="UP000688137">
    <property type="component" value="Unassembled WGS sequence"/>
</dbReference>
<comment type="caution">
    <text evidence="1">The sequence shown here is derived from an EMBL/GenBank/DDBJ whole genome shotgun (WGS) entry which is preliminary data.</text>
</comment>
<protein>
    <submittedName>
        <fullName evidence="1">Uncharacterized protein</fullName>
    </submittedName>
</protein>
<reference evidence="1" key="1">
    <citation type="submission" date="2021-01" db="EMBL/GenBank/DDBJ databases">
        <authorList>
            <consortium name="Genoscope - CEA"/>
            <person name="William W."/>
        </authorList>
    </citation>
    <scope>NUCLEOTIDE SEQUENCE</scope>
</reference>
<proteinExistence type="predicted"/>
<dbReference type="AlphaFoldDB" id="A0A8S1NLE2"/>
<name>A0A8S1NLE2_PARPR</name>
<evidence type="ECO:0000313" key="2">
    <source>
        <dbReference type="Proteomes" id="UP000688137"/>
    </source>
</evidence>
<dbReference type="EMBL" id="CAJJDM010000088">
    <property type="protein sequence ID" value="CAD8090293.1"/>
    <property type="molecule type" value="Genomic_DNA"/>
</dbReference>
<sequence>MSFTIQHFDQKNYGIINCQNQISYQVICIFGIHSSNAELIVIQLLKLQIKLIYQKNMIRCMIFMPKHNLDYIVNKHQYHKSNWERPLSWGQNQFILDTEQSIKIDLTLLQIKKNDQSVIQLNQKMPGKRSQKKSLYQYLVKRRSYLKFPLKKEQEFKFSKPLSKKQFSPLLEKILDYIILNYLNNRTNNKLKRDSQLLKISHLEDRNRIRMLIQLEVQQKKKQNKIYKADNDIGAKREMNLYQY</sequence>
<organism evidence="1 2">
    <name type="scientific">Paramecium primaurelia</name>
    <dbReference type="NCBI Taxonomy" id="5886"/>
    <lineage>
        <taxon>Eukaryota</taxon>
        <taxon>Sar</taxon>
        <taxon>Alveolata</taxon>
        <taxon>Ciliophora</taxon>
        <taxon>Intramacronucleata</taxon>
        <taxon>Oligohymenophorea</taxon>
        <taxon>Peniculida</taxon>
        <taxon>Parameciidae</taxon>
        <taxon>Paramecium</taxon>
    </lineage>
</organism>
<gene>
    <name evidence="1" type="ORF">PPRIM_AZ9-3.1.T0850195</name>
</gene>
<evidence type="ECO:0000313" key="1">
    <source>
        <dbReference type="EMBL" id="CAD8090293.1"/>
    </source>
</evidence>
<keyword evidence="2" id="KW-1185">Reference proteome</keyword>